<accession>A0A103XFW7</accession>
<dbReference type="Proteomes" id="UP000243975">
    <property type="component" value="Unassembled WGS sequence"/>
</dbReference>
<dbReference type="PROSITE" id="PS51005">
    <property type="entry name" value="NAC"/>
    <property type="match status" value="1"/>
</dbReference>
<dbReference type="GO" id="GO:0003677">
    <property type="term" value="F:DNA binding"/>
    <property type="evidence" value="ECO:0007669"/>
    <property type="project" value="UniProtKB-KW"/>
</dbReference>
<evidence type="ECO:0000256" key="4">
    <source>
        <dbReference type="ARBA" id="ARBA00023242"/>
    </source>
</evidence>
<comment type="caution">
    <text evidence="8">The sequence shown here is derived from an EMBL/GenBank/DDBJ whole genome shotgun (WGS) entry which is preliminary data.</text>
</comment>
<organism evidence="8 9">
    <name type="scientific">Cynara cardunculus var. scolymus</name>
    <name type="common">Globe artichoke</name>
    <name type="synonym">Cynara scolymus</name>
    <dbReference type="NCBI Taxonomy" id="59895"/>
    <lineage>
        <taxon>Eukaryota</taxon>
        <taxon>Viridiplantae</taxon>
        <taxon>Streptophyta</taxon>
        <taxon>Embryophyta</taxon>
        <taxon>Tracheophyta</taxon>
        <taxon>Spermatophyta</taxon>
        <taxon>Magnoliopsida</taxon>
        <taxon>eudicotyledons</taxon>
        <taxon>Gunneridae</taxon>
        <taxon>Pentapetalae</taxon>
        <taxon>asterids</taxon>
        <taxon>campanulids</taxon>
        <taxon>Asterales</taxon>
        <taxon>Asteraceae</taxon>
        <taxon>Carduoideae</taxon>
        <taxon>Cardueae</taxon>
        <taxon>Carduinae</taxon>
        <taxon>Cynara</taxon>
    </lineage>
</organism>
<dbReference type="PANTHER" id="PTHR31744">
    <property type="entry name" value="PROTEIN CUP-SHAPED COTYLEDON 2-RELATED"/>
    <property type="match status" value="1"/>
</dbReference>
<feature type="region of interest" description="Disordered" evidence="5">
    <location>
        <begin position="1"/>
        <end position="20"/>
    </location>
</feature>
<dbReference type="GO" id="GO:0006355">
    <property type="term" value="P:regulation of DNA-templated transcription"/>
    <property type="evidence" value="ECO:0007669"/>
    <property type="project" value="InterPro"/>
</dbReference>
<feature type="compositionally biased region" description="Polar residues" evidence="5">
    <location>
        <begin position="342"/>
        <end position="357"/>
    </location>
</feature>
<feature type="compositionally biased region" description="Polar residues" evidence="5">
    <location>
        <begin position="374"/>
        <end position="391"/>
    </location>
</feature>
<feature type="transmembrane region" description="Helical" evidence="6">
    <location>
        <begin position="47"/>
        <end position="68"/>
    </location>
</feature>
<dbReference type="EMBL" id="LEKV01005123">
    <property type="protein sequence ID" value="KVH89941.1"/>
    <property type="molecule type" value="Genomic_DNA"/>
</dbReference>
<evidence type="ECO:0000256" key="3">
    <source>
        <dbReference type="ARBA" id="ARBA00023163"/>
    </source>
</evidence>
<dbReference type="InterPro" id="IPR003441">
    <property type="entry name" value="NAC-dom"/>
</dbReference>
<keyword evidence="2" id="KW-0238">DNA-binding</keyword>
<feature type="compositionally biased region" description="Basic and acidic residues" evidence="5">
    <location>
        <begin position="1"/>
        <end position="12"/>
    </location>
</feature>
<dbReference type="AlphaFoldDB" id="A0A103XFW7"/>
<proteinExistence type="predicted"/>
<dbReference type="Pfam" id="PF02365">
    <property type="entry name" value="NAM"/>
    <property type="match status" value="1"/>
</dbReference>
<evidence type="ECO:0000256" key="2">
    <source>
        <dbReference type="ARBA" id="ARBA00023125"/>
    </source>
</evidence>
<reference evidence="8 9" key="1">
    <citation type="journal article" date="2016" name="Sci. Rep.">
        <title>The genome sequence of the outbreeding globe artichoke constructed de novo incorporating a phase-aware low-pass sequencing strategy of F1 progeny.</title>
        <authorList>
            <person name="Scaglione D."/>
            <person name="Reyes-Chin-Wo S."/>
            <person name="Acquadro A."/>
            <person name="Froenicke L."/>
            <person name="Portis E."/>
            <person name="Beitel C."/>
            <person name="Tirone M."/>
            <person name="Mauro R."/>
            <person name="Lo Monaco A."/>
            <person name="Mauromicale G."/>
            <person name="Faccioli P."/>
            <person name="Cattivelli L."/>
            <person name="Rieseberg L."/>
            <person name="Michelmore R."/>
            <person name="Lanteri S."/>
        </authorList>
    </citation>
    <scope>NUCLEOTIDE SEQUENCE [LARGE SCALE GENOMIC DNA]</scope>
    <source>
        <strain evidence="8">2C</strain>
    </source>
</reference>
<name>A0A103XFW7_CYNCS</name>
<evidence type="ECO:0000313" key="9">
    <source>
        <dbReference type="Proteomes" id="UP000243975"/>
    </source>
</evidence>
<keyword evidence="3" id="KW-0804">Transcription</keyword>
<evidence type="ECO:0000256" key="1">
    <source>
        <dbReference type="ARBA" id="ARBA00023015"/>
    </source>
</evidence>
<keyword evidence="6" id="KW-0812">Transmembrane</keyword>
<keyword evidence="6" id="KW-1133">Transmembrane helix</keyword>
<keyword evidence="6" id="KW-0472">Membrane</keyword>
<evidence type="ECO:0000313" key="8">
    <source>
        <dbReference type="EMBL" id="KVH89941.1"/>
    </source>
</evidence>
<evidence type="ECO:0000256" key="5">
    <source>
        <dbReference type="SAM" id="MobiDB-lite"/>
    </source>
</evidence>
<dbReference type="Gene3D" id="2.170.150.80">
    <property type="entry name" value="NAC domain"/>
    <property type="match status" value="1"/>
</dbReference>
<gene>
    <name evidence="8" type="ORF">Ccrd_008066</name>
</gene>
<dbReference type="STRING" id="59895.A0A103XFW7"/>
<dbReference type="SUPFAM" id="SSF101941">
    <property type="entry name" value="NAC domain"/>
    <property type="match status" value="1"/>
</dbReference>
<dbReference type="OMA" id="NGATNAW"/>
<dbReference type="Gramene" id="KVH89941">
    <property type="protein sequence ID" value="KVH89941"/>
    <property type="gene ID" value="Ccrd_008066"/>
</dbReference>
<evidence type="ECO:0000259" key="7">
    <source>
        <dbReference type="PROSITE" id="PS51005"/>
    </source>
</evidence>
<feature type="region of interest" description="Disordered" evidence="5">
    <location>
        <begin position="371"/>
        <end position="419"/>
    </location>
</feature>
<feature type="region of interest" description="Disordered" evidence="5">
    <location>
        <begin position="260"/>
        <end position="317"/>
    </location>
</feature>
<keyword evidence="9" id="KW-1185">Reference proteome</keyword>
<feature type="compositionally biased region" description="Polar residues" evidence="5">
    <location>
        <begin position="281"/>
        <end position="303"/>
    </location>
</feature>
<evidence type="ECO:0000256" key="6">
    <source>
        <dbReference type="SAM" id="Phobius"/>
    </source>
</evidence>
<feature type="domain" description="NAC" evidence="7">
    <location>
        <begin position="73"/>
        <end position="227"/>
    </location>
</feature>
<protein>
    <submittedName>
        <fullName evidence="8">No apical meristem (NAM) protein</fullName>
    </submittedName>
</protein>
<keyword evidence="1" id="KW-0805">Transcription regulation</keyword>
<sequence>MGKEESKVDSRKATTTKELSSMDEGGVATMGSLVVENEQQRWGRRTFYIFIGFNKILIVGRLFISFFMTSSSLIPGFRFHPTDVELVMYYLKRKLLGKKINTNAVAEVNIYDFCPWDLPGCMFCSPYKGIRLWLNVSADVLFGQLEDSSLSNRATETGFWKATGRERPVTYRERTVAMIKTLVFHLGNAPNGKRTDWVMHEYCMKDGHLDNGGIVQDAYVLCKIFQKSGAGPKNGAQYGKPFNEDEYDDDDVAICSEPQAVIGPDGTTNTLNHKQKGPATMTLTEPGSSTVTFSANETTNTSNHKQKGPAIMNTAEPGSSMVTFSANETTNARNHKQKGPATMNTSEPGSSTVTFSANGATNAWNHKQMGPAIMNTTEPGSSIGTFSANETRNARDHKQKGPATMNTTEPGSSTVTFSANGATNAWNHKQKGPATMDMIVPQRTCSLIQPGPSTFMFSANKRCADVPANDDVLFLEDMDLFMRESSTDDDDDGLFSEDVASIMGVSTEDVNGNNKKEGFEKGKSVAANDENGIYDNLDDLCNLDDLAFKTDAAEHTLGTSTLTVDDLRDFYVD</sequence>
<feature type="region of interest" description="Disordered" evidence="5">
    <location>
        <begin position="329"/>
        <end position="357"/>
    </location>
</feature>
<feature type="compositionally biased region" description="Polar residues" evidence="5">
    <location>
        <begin position="404"/>
        <end position="419"/>
    </location>
</feature>
<keyword evidence="4" id="KW-0539">Nucleus</keyword>
<dbReference type="InterPro" id="IPR036093">
    <property type="entry name" value="NAC_dom_sf"/>
</dbReference>
<dbReference type="PANTHER" id="PTHR31744:SF232">
    <property type="entry name" value="TRANSCRIPTION FACTOR NAM FAMILY"/>
    <property type="match status" value="1"/>
</dbReference>